<dbReference type="PRINTS" id="PR00783">
    <property type="entry name" value="MINTRINSICP"/>
</dbReference>
<protein>
    <submittedName>
        <fullName evidence="9">Uncharacterized protein</fullName>
    </submittedName>
</protein>
<feature type="transmembrane region" description="Helical" evidence="8">
    <location>
        <begin position="198"/>
        <end position="219"/>
    </location>
</feature>
<evidence type="ECO:0000313" key="10">
    <source>
        <dbReference type="Proteomes" id="UP001591681"/>
    </source>
</evidence>
<evidence type="ECO:0000256" key="1">
    <source>
        <dbReference type="ARBA" id="ARBA00004141"/>
    </source>
</evidence>
<reference evidence="9 10" key="1">
    <citation type="submission" date="2024-09" db="EMBL/GenBank/DDBJ databases">
        <title>A chromosome-level genome assembly of Gray's grenadier anchovy, Coilia grayii.</title>
        <authorList>
            <person name="Fu Z."/>
        </authorList>
    </citation>
    <scope>NUCLEOTIDE SEQUENCE [LARGE SCALE GENOMIC DNA]</scope>
    <source>
        <strain evidence="9">G4</strain>
        <tissue evidence="9">Muscle</tissue>
    </source>
</reference>
<dbReference type="AlphaFoldDB" id="A0ABD1KSA7"/>
<evidence type="ECO:0000313" key="9">
    <source>
        <dbReference type="EMBL" id="KAL2102058.1"/>
    </source>
</evidence>
<accession>A0ABD1KSA7</accession>
<comment type="subcellular location">
    <subcellularLocation>
        <location evidence="1">Membrane</location>
        <topology evidence="1">Multi-pass membrane protein</topology>
    </subcellularLocation>
</comment>
<feature type="transmembrane region" description="Helical" evidence="8">
    <location>
        <begin position="30"/>
        <end position="48"/>
    </location>
</feature>
<dbReference type="InterPro" id="IPR034294">
    <property type="entry name" value="Aquaporin_transptr"/>
</dbReference>
<name>A0ABD1KSA7_9TELE</name>
<keyword evidence="10" id="KW-1185">Reference proteome</keyword>
<dbReference type="InterPro" id="IPR000425">
    <property type="entry name" value="MIP"/>
</dbReference>
<comment type="caution">
    <text evidence="9">The sequence shown here is derived from an EMBL/GenBank/DDBJ whole genome shotgun (WGS) entry which is preliminary data.</text>
</comment>
<dbReference type="Pfam" id="PF00230">
    <property type="entry name" value="MIP"/>
    <property type="match status" value="1"/>
</dbReference>
<feature type="transmembrane region" description="Helical" evidence="8">
    <location>
        <begin position="240"/>
        <end position="257"/>
    </location>
</feature>
<dbReference type="SUPFAM" id="SSF81338">
    <property type="entry name" value="Aquaporin-like"/>
    <property type="match status" value="1"/>
</dbReference>
<dbReference type="EMBL" id="JBHFQA010000003">
    <property type="protein sequence ID" value="KAL2102058.1"/>
    <property type="molecule type" value="Genomic_DNA"/>
</dbReference>
<keyword evidence="6 8" id="KW-0472">Membrane</keyword>
<gene>
    <name evidence="9" type="ORF">ACEWY4_003819</name>
</gene>
<comment type="similarity">
    <text evidence="2 7">Belongs to the MIP/aquaporin (TC 1.A.8) family.</text>
</comment>
<dbReference type="PANTHER" id="PTHR19139:SF161">
    <property type="entry name" value="AQUAPORIN-1"/>
    <property type="match status" value="1"/>
</dbReference>
<dbReference type="PANTHER" id="PTHR19139">
    <property type="entry name" value="AQUAPORIN TRANSPORTER"/>
    <property type="match status" value="1"/>
</dbReference>
<evidence type="ECO:0000256" key="8">
    <source>
        <dbReference type="SAM" id="Phobius"/>
    </source>
</evidence>
<keyword evidence="4 7" id="KW-0812">Transmembrane</keyword>
<keyword evidence="5 8" id="KW-1133">Transmembrane helix</keyword>
<evidence type="ECO:0000256" key="4">
    <source>
        <dbReference type="ARBA" id="ARBA00022692"/>
    </source>
</evidence>
<dbReference type="Gene3D" id="1.20.1080.10">
    <property type="entry name" value="Glycerol uptake facilitator protein"/>
    <property type="match status" value="1"/>
</dbReference>
<sequence>MWILSCLSLALKDMSSLSFLLDIVREFLGTALFLLMGLSSTTVLPAAFNTQDSISHNAEPSTSYSISNLSLLQATQDCHKDPLQVALAFAAALVVVCVCMGAVQLNPALTLALALGLRLNPWRAMVFVAAQLLGALAACAILMGIVPTASQGQLGLNEVVPGVLLYQAVSMEMAVTFQLVFCGLAVSRPSSTTSPSLSLGALAISVMLGNLTAIGYTGCGMNPARSFGPAMVKHNFHNHWVYWVGPCAGAVLAWLSHDVLLWSRWSSVGDWINKLRELVLTVPQKHTDPEHIAGLEQET</sequence>
<dbReference type="InterPro" id="IPR023271">
    <property type="entry name" value="Aquaporin-like"/>
</dbReference>
<evidence type="ECO:0000256" key="2">
    <source>
        <dbReference type="ARBA" id="ARBA00006175"/>
    </source>
</evidence>
<evidence type="ECO:0000256" key="3">
    <source>
        <dbReference type="ARBA" id="ARBA00022448"/>
    </source>
</evidence>
<feature type="transmembrane region" description="Helical" evidence="8">
    <location>
        <begin position="85"/>
        <end position="105"/>
    </location>
</feature>
<dbReference type="GO" id="GO:0016020">
    <property type="term" value="C:membrane"/>
    <property type="evidence" value="ECO:0007669"/>
    <property type="project" value="UniProtKB-SubCell"/>
</dbReference>
<feature type="transmembrane region" description="Helical" evidence="8">
    <location>
        <begin position="125"/>
        <end position="147"/>
    </location>
</feature>
<keyword evidence="3 7" id="KW-0813">Transport</keyword>
<dbReference type="InterPro" id="IPR022357">
    <property type="entry name" value="MIP_CS"/>
</dbReference>
<feature type="transmembrane region" description="Helical" evidence="8">
    <location>
        <begin position="159"/>
        <end position="186"/>
    </location>
</feature>
<organism evidence="9 10">
    <name type="scientific">Coilia grayii</name>
    <name type="common">Gray's grenadier anchovy</name>
    <dbReference type="NCBI Taxonomy" id="363190"/>
    <lineage>
        <taxon>Eukaryota</taxon>
        <taxon>Metazoa</taxon>
        <taxon>Chordata</taxon>
        <taxon>Craniata</taxon>
        <taxon>Vertebrata</taxon>
        <taxon>Euteleostomi</taxon>
        <taxon>Actinopterygii</taxon>
        <taxon>Neopterygii</taxon>
        <taxon>Teleostei</taxon>
        <taxon>Clupei</taxon>
        <taxon>Clupeiformes</taxon>
        <taxon>Clupeoidei</taxon>
        <taxon>Engraulidae</taxon>
        <taxon>Coilinae</taxon>
        <taxon>Coilia</taxon>
    </lineage>
</organism>
<dbReference type="Proteomes" id="UP001591681">
    <property type="component" value="Unassembled WGS sequence"/>
</dbReference>
<proteinExistence type="inferred from homology"/>
<evidence type="ECO:0000256" key="6">
    <source>
        <dbReference type="ARBA" id="ARBA00023136"/>
    </source>
</evidence>
<dbReference type="PROSITE" id="PS00221">
    <property type="entry name" value="MIP"/>
    <property type="match status" value="1"/>
</dbReference>
<evidence type="ECO:0000256" key="7">
    <source>
        <dbReference type="RuleBase" id="RU000477"/>
    </source>
</evidence>
<evidence type="ECO:0000256" key="5">
    <source>
        <dbReference type="ARBA" id="ARBA00022989"/>
    </source>
</evidence>